<organism evidence="3 4">
    <name type="scientific">Prolixibacter denitrificans</name>
    <dbReference type="NCBI Taxonomy" id="1541063"/>
    <lineage>
        <taxon>Bacteria</taxon>
        <taxon>Pseudomonadati</taxon>
        <taxon>Bacteroidota</taxon>
        <taxon>Bacteroidia</taxon>
        <taxon>Marinilabiliales</taxon>
        <taxon>Prolixibacteraceae</taxon>
        <taxon>Prolixibacter</taxon>
    </lineage>
</organism>
<dbReference type="OrthoDB" id="9784457at2"/>
<proteinExistence type="predicted"/>
<keyword evidence="5" id="KW-1185">Reference proteome</keyword>
<dbReference type="Pfam" id="PF06439">
    <property type="entry name" value="3keto-disac_hyd"/>
    <property type="match status" value="1"/>
</dbReference>
<dbReference type="RefSeq" id="WP_106540464.1">
    <property type="nucleotide sequence ID" value="NZ_BLAU01000001.1"/>
</dbReference>
<evidence type="ECO:0000313" key="5">
    <source>
        <dbReference type="Proteomes" id="UP000396862"/>
    </source>
</evidence>
<dbReference type="EMBL" id="BLAU01000001">
    <property type="protein sequence ID" value="GET20038.1"/>
    <property type="molecule type" value="Genomic_DNA"/>
</dbReference>
<evidence type="ECO:0000313" key="2">
    <source>
        <dbReference type="EMBL" id="GET20038.1"/>
    </source>
</evidence>
<feature type="domain" description="3-keto-alpha-glucoside-1,2-lyase/3-keto-2-hydroxy-glucal hydratase" evidence="1">
    <location>
        <begin position="54"/>
        <end position="261"/>
    </location>
</feature>
<protein>
    <submittedName>
        <fullName evidence="2">Glycosyl hydrolase</fullName>
    </submittedName>
    <submittedName>
        <fullName evidence="3">Uncharacterized protein DUF1080</fullName>
    </submittedName>
</protein>
<name>A0A2P8CKC1_9BACT</name>
<accession>A0A2P8CKC1</accession>
<evidence type="ECO:0000313" key="4">
    <source>
        <dbReference type="Proteomes" id="UP000240621"/>
    </source>
</evidence>
<dbReference type="GO" id="GO:0016787">
    <property type="term" value="F:hydrolase activity"/>
    <property type="evidence" value="ECO:0007669"/>
    <property type="project" value="UniProtKB-KW"/>
</dbReference>
<reference evidence="2 5" key="2">
    <citation type="submission" date="2019-10" db="EMBL/GenBank/DDBJ databases">
        <title>Prolixibacter strains distinguished by the presence of nitrate reductase genes were adept at nitrate-dependent anaerobic corrosion of metallic iron and carbon steel.</title>
        <authorList>
            <person name="Iino T."/>
            <person name="Shono N."/>
            <person name="Ito K."/>
            <person name="Nakamura R."/>
            <person name="Sueoka K."/>
            <person name="Harayama S."/>
            <person name="Ohkuma M."/>
        </authorList>
    </citation>
    <scope>NUCLEOTIDE SEQUENCE [LARGE SCALE GENOMIC DNA]</scope>
    <source>
        <strain evidence="2 5">MIC1-1</strain>
    </source>
</reference>
<gene>
    <name evidence="3" type="ORF">CLV93_101373</name>
    <name evidence="2" type="ORF">JCM18694_02840</name>
</gene>
<evidence type="ECO:0000313" key="3">
    <source>
        <dbReference type="EMBL" id="PSK85417.1"/>
    </source>
</evidence>
<dbReference type="InterPro" id="IPR010496">
    <property type="entry name" value="AL/BT2_dom"/>
</dbReference>
<dbReference type="Proteomes" id="UP000396862">
    <property type="component" value="Unassembled WGS sequence"/>
</dbReference>
<reference evidence="3 4" key="1">
    <citation type="submission" date="2018-03" db="EMBL/GenBank/DDBJ databases">
        <title>Genomic Encyclopedia of Archaeal and Bacterial Type Strains, Phase II (KMG-II): from individual species to whole genera.</title>
        <authorList>
            <person name="Goeker M."/>
        </authorList>
    </citation>
    <scope>NUCLEOTIDE SEQUENCE [LARGE SCALE GENOMIC DNA]</scope>
    <source>
        <strain evidence="3 4">DSM 27267</strain>
    </source>
</reference>
<dbReference type="Proteomes" id="UP000240621">
    <property type="component" value="Unassembled WGS sequence"/>
</dbReference>
<dbReference type="AlphaFoldDB" id="A0A2P8CKC1"/>
<dbReference type="EMBL" id="PYGC01000001">
    <property type="protein sequence ID" value="PSK85417.1"/>
    <property type="molecule type" value="Genomic_DNA"/>
</dbReference>
<comment type="caution">
    <text evidence="3">The sequence shown here is derived from an EMBL/GenBank/DDBJ whole genome shotgun (WGS) entry which is preliminary data.</text>
</comment>
<dbReference type="PROSITE" id="PS51257">
    <property type="entry name" value="PROKAR_LIPOPROTEIN"/>
    <property type="match status" value="1"/>
</dbReference>
<keyword evidence="2" id="KW-0378">Hydrolase</keyword>
<dbReference type="Gene3D" id="2.60.120.560">
    <property type="entry name" value="Exo-inulinase, domain 1"/>
    <property type="match status" value="1"/>
</dbReference>
<sequence length="263" mass="29184">MKKIVLLLMVATIAFGGCKNQSKKASDEKATAEKVEKSAPAPLNTLTDQEKKDGWVLLFDGKTSDGWRGYKKDHFPAGWEVADGTLHCIGSGRGEAGAVDGGDIIYDKKFGNFDLKLDWKISEGGNSGIMYLGQETKDHIWETAPEMQILDNERHPDAKLGKDGNRQAGSLYDLIPAKPQNAKPAGEWNSIEIISYKGTIVHKQNGETVVEYHLWTPEWNKLVADSKFPALNPDWANVATEGYIGLQDHGDDVWFRNIKIKEL</sequence>
<evidence type="ECO:0000259" key="1">
    <source>
        <dbReference type="Pfam" id="PF06439"/>
    </source>
</evidence>